<proteinExistence type="predicted"/>
<name>A0A418MFJ4_9BACT</name>
<evidence type="ECO:0000313" key="2">
    <source>
        <dbReference type="Proteomes" id="UP000283523"/>
    </source>
</evidence>
<gene>
    <name evidence="1" type="ORF">DYU11_09790</name>
</gene>
<keyword evidence="2" id="KW-1185">Reference proteome</keyword>
<dbReference type="AlphaFoldDB" id="A0A418MFJ4"/>
<evidence type="ECO:0008006" key="3">
    <source>
        <dbReference type="Google" id="ProtNLM"/>
    </source>
</evidence>
<dbReference type="EMBL" id="QXED01000002">
    <property type="protein sequence ID" value="RIV25574.1"/>
    <property type="molecule type" value="Genomic_DNA"/>
</dbReference>
<evidence type="ECO:0000313" key="1">
    <source>
        <dbReference type="EMBL" id="RIV25574.1"/>
    </source>
</evidence>
<protein>
    <recommendedName>
        <fullName evidence="3">Chemotaxis protein</fullName>
    </recommendedName>
</protein>
<reference evidence="1 2" key="1">
    <citation type="submission" date="2018-08" db="EMBL/GenBank/DDBJ databases">
        <title>Fibrisoma montanum sp. nov., isolated from Danxia mountain soil.</title>
        <authorList>
            <person name="Huang Y."/>
        </authorList>
    </citation>
    <scope>NUCLEOTIDE SEQUENCE [LARGE SCALE GENOMIC DNA]</scope>
    <source>
        <strain evidence="1 2">HYT19</strain>
    </source>
</reference>
<sequence>MSKKLGVFIIHGMGDPDPNYADGLIKQVSKRLGTAEQEVEFEVCYWAPILQDQQNVTWRRLLQSNTMQAKSFRKWIVSALGDPASYLSGYFKANKPVYGEIHECVRVSLERLATRLGKAEADTKPLMILAHSLGSVIISNYIWDQHYNKKEKNVGYGKTPFERTETLTAFITFGSNIPLFLPPAPPIKCIPFPHEKLPEYLKPEARWQNVFDPDDVLGYPLQHIWDEPQGTTIEDITINAGMWPASETPFSHTAYIRDDDFLDIVEERMKAILAVTAPVVAGR</sequence>
<comment type="caution">
    <text evidence="1">The sequence shown here is derived from an EMBL/GenBank/DDBJ whole genome shotgun (WGS) entry which is preliminary data.</text>
</comment>
<organism evidence="1 2">
    <name type="scientific">Fibrisoma montanum</name>
    <dbReference type="NCBI Taxonomy" id="2305895"/>
    <lineage>
        <taxon>Bacteria</taxon>
        <taxon>Pseudomonadati</taxon>
        <taxon>Bacteroidota</taxon>
        <taxon>Cytophagia</taxon>
        <taxon>Cytophagales</taxon>
        <taxon>Spirosomataceae</taxon>
        <taxon>Fibrisoma</taxon>
    </lineage>
</organism>
<dbReference type="OrthoDB" id="70513at2"/>
<dbReference type="RefSeq" id="WP_119667455.1">
    <property type="nucleotide sequence ID" value="NZ_QXED01000002.1"/>
</dbReference>
<accession>A0A418MFJ4</accession>
<dbReference type="Proteomes" id="UP000283523">
    <property type="component" value="Unassembled WGS sequence"/>
</dbReference>